<feature type="region of interest" description="Disordered" evidence="1">
    <location>
        <begin position="551"/>
        <end position="691"/>
    </location>
</feature>
<feature type="compositionally biased region" description="Pro residues" evidence="1">
    <location>
        <begin position="578"/>
        <end position="587"/>
    </location>
</feature>
<dbReference type="Proteomes" id="UP000070444">
    <property type="component" value="Unassembled WGS sequence"/>
</dbReference>
<dbReference type="OrthoDB" id="2275718at2759"/>
<dbReference type="AlphaFoldDB" id="A0A137P3Y2"/>
<reference evidence="3 4" key="1">
    <citation type="journal article" date="2015" name="Genome Biol. Evol.">
        <title>Phylogenomic analyses indicate that early fungi evolved digesting cell walls of algal ancestors of land plants.</title>
        <authorList>
            <person name="Chang Y."/>
            <person name="Wang S."/>
            <person name="Sekimoto S."/>
            <person name="Aerts A.L."/>
            <person name="Choi C."/>
            <person name="Clum A."/>
            <person name="LaButti K.M."/>
            <person name="Lindquist E.A."/>
            <person name="Yee Ngan C."/>
            <person name="Ohm R.A."/>
            <person name="Salamov A.A."/>
            <person name="Grigoriev I.V."/>
            <person name="Spatafora J.W."/>
            <person name="Berbee M.L."/>
        </authorList>
    </citation>
    <scope>NUCLEOTIDE SEQUENCE [LARGE SCALE GENOMIC DNA]</scope>
    <source>
        <strain evidence="3 4">NRRL 28638</strain>
    </source>
</reference>
<dbReference type="InterPro" id="IPR009604">
    <property type="entry name" value="LsmAD_domain"/>
</dbReference>
<dbReference type="InterPro" id="IPR045117">
    <property type="entry name" value="ATXN2-like"/>
</dbReference>
<dbReference type="SMART" id="SM01272">
    <property type="entry name" value="LsmAD"/>
    <property type="match status" value="1"/>
</dbReference>
<evidence type="ECO:0000313" key="3">
    <source>
        <dbReference type="EMBL" id="KXN69727.1"/>
    </source>
</evidence>
<sequence length="704" mass="78416">MSTGGSVRGAKTNNRGYHHNTNKRGRGNWDKTGGYGRRGGYNTVGHRNNFSPPLSQSSPTNGASPVNSFENVLQQKFQEGLSNLYSSLVIMTYLKVYLASNKTEGQTSLIFTNAKRIQTHTNNSYPSTIPTMTVLEKDLGHISSNDPNSPHYQMGGAGFKTDTDISKGHGPLKERNLQQWVPDTPNDESNPILNWDMNQNNDEVWDQFEANEKMFGVKTNFNEELYTTKLDRSAADFKERELKAQRLADEIQKSNTSNIHVAEERGQVGPDQMDEEERTTERKLKGDKRMHKPIEEELMGTFRQFLTTEREKCIQIKTELNKKQKDGKIAELIAFGTNFKLKTPVPKDLQGIINKANGESELKATSNANGGESTKASTKEVKDSSKSQDQAATESDPARAESPSNAKLSAKAAEFKPNPVAKAFVPGHKPKTSSVSTGPEFVINPNVPKGKVSIKSILLASEKFQTTPSLGSVSHHWQLPSTPQKPYTNAPFPMPPTDMTGSPYPGGMPPPFPVPYPVPMYAYAPPQMFGPAPPGMIPPYPYNPNFVYPSPPPNANNANNGPSHGPHSPHGPFMPASPYSPPVPPQGSPRNYPRPQNHEGNHPNYSPNRPPMPPQHPYMPYMPPQGMMRYPPDGVNPNHSPDHHPQHNNNYRPHHHHNQYHHNNNNRHYSPRPHHSHSHPHSHNHPHNHSQLPCQFKHQLCQSG</sequence>
<dbReference type="GO" id="GO:0010494">
    <property type="term" value="C:cytoplasmic stress granule"/>
    <property type="evidence" value="ECO:0007669"/>
    <property type="project" value="TreeGrafter"/>
</dbReference>
<feature type="compositionally biased region" description="Low complexity" evidence="1">
    <location>
        <begin position="555"/>
        <end position="577"/>
    </location>
</feature>
<evidence type="ECO:0000256" key="1">
    <source>
        <dbReference type="SAM" id="MobiDB-lite"/>
    </source>
</evidence>
<dbReference type="GO" id="GO:0034063">
    <property type="term" value="P:stress granule assembly"/>
    <property type="evidence" value="ECO:0007669"/>
    <property type="project" value="TreeGrafter"/>
</dbReference>
<feature type="compositionally biased region" description="Pro residues" evidence="1">
    <location>
        <begin position="608"/>
        <end position="623"/>
    </location>
</feature>
<feature type="compositionally biased region" description="Basic residues" evidence="1">
    <location>
        <begin position="16"/>
        <end position="26"/>
    </location>
</feature>
<name>A0A137P3Y2_CONC2</name>
<proteinExistence type="predicted"/>
<gene>
    <name evidence="3" type="ORF">CONCODRAFT_85727</name>
</gene>
<protein>
    <recommendedName>
        <fullName evidence="2">LsmAD domain-containing protein</fullName>
    </recommendedName>
</protein>
<dbReference type="STRING" id="796925.A0A137P3Y2"/>
<feature type="compositionally biased region" description="Polar residues" evidence="1">
    <location>
        <begin position="1"/>
        <end position="15"/>
    </location>
</feature>
<feature type="compositionally biased region" description="Basic residues" evidence="1">
    <location>
        <begin position="669"/>
        <end position="688"/>
    </location>
</feature>
<dbReference type="GO" id="GO:0003729">
    <property type="term" value="F:mRNA binding"/>
    <property type="evidence" value="ECO:0007669"/>
    <property type="project" value="TreeGrafter"/>
</dbReference>
<dbReference type="PANTHER" id="PTHR12854:SF7">
    <property type="entry name" value="ATAXIN-2 HOMOLOG"/>
    <property type="match status" value="1"/>
</dbReference>
<feature type="region of interest" description="Disordered" evidence="1">
    <location>
        <begin position="363"/>
        <end position="410"/>
    </location>
</feature>
<feature type="region of interest" description="Disordered" evidence="1">
    <location>
        <begin position="1"/>
        <end position="66"/>
    </location>
</feature>
<feature type="compositionally biased region" description="Polar residues" evidence="1">
    <location>
        <begin position="363"/>
        <end position="376"/>
    </location>
</feature>
<keyword evidence="4" id="KW-1185">Reference proteome</keyword>
<accession>A0A137P3Y2</accession>
<feature type="compositionally biased region" description="Polar residues" evidence="1">
    <location>
        <begin position="45"/>
        <end position="66"/>
    </location>
</feature>
<feature type="domain" description="LsmAD" evidence="2">
    <location>
        <begin position="215"/>
        <end position="279"/>
    </location>
</feature>
<evidence type="ECO:0000259" key="2">
    <source>
        <dbReference type="SMART" id="SM01272"/>
    </source>
</evidence>
<feature type="region of interest" description="Disordered" evidence="1">
    <location>
        <begin position="264"/>
        <end position="287"/>
    </location>
</feature>
<dbReference type="Pfam" id="PF06741">
    <property type="entry name" value="LsmAD"/>
    <property type="match status" value="1"/>
</dbReference>
<dbReference type="EMBL" id="KQ964525">
    <property type="protein sequence ID" value="KXN69727.1"/>
    <property type="molecule type" value="Genomic_DNA"/>
</dbReference>
<evidence type="ECO:0000313" key="4">
    <source>
        <dbReference type="Proteomes" id="UP000070444"/>
    </source>
</evidence>
<dbReference type="OMA" id="TEREKCI"/>
<organism evidence="3 4">
    <name type="scientific">Conidiobolus coronatus (strain ATCC 28846 / CBS 209.66 / NRRL 28638)</name>
    <name type="common">Delacroixia coronata</name>
    <dbReference type="NCBI Taxonomy" id="796925"/>
    <lineage>
        <taxon>Eukaryota</taxon>
        <taxon>Fungi</taxon>
        <taxon>Fungi incertae sedis</taxon>
        <taxon>Zoopagomycota</taxon>
        <taxon>Entomophthoromycotina</taxon>
        <taxon>Entomophthoromycetes</taxon>
        <taxon>Entomophthorales</taxon>
        <taxon>Ancylistaceae</taxon>
        <taxon>Conidiobolus</taxon>
    </lineage>
</organism>
<dbReference type="PANTHER" id="PTHR12854">
    <property type="entry name" value="ATAXIN 2-RELATED"/>
    <property type="match status" value="1"/>
</dbReference>
<feature type="compositionally biased region" description="Basic and acidic residues" evidence="1">
    <location>
        <begin position="377"/>
        <end position="386"/>
    </location>
</feature>